<feature type="chain" id="PRO_5008910577" evidence="2">
    <location>
        <begin position="21"/>
        <end position="235"/>
    </location>
</feature>
<dbReference type="STRING" id="1344418.A0A1D2VR80"/>
<sequence length="235" mass="25222">MQRFLINVLSLLPIILVVKADLLFRRNENITYDEELEERCSNEPSCIKSYQIQYDQCATDDDTELGEQQVLDCLCDLSDSEFWNDLLKCGQCSSPEISDLDIKFLKDYYCSGDLSAYYSIYSDQVGNDQSYGSATLDSEASSTIGLESLLTSSDPTPTGSLTSSASDSETEISSESSTISSDSSDSLDSLDSSDSSSDSSSTGSASSSNFAGNVAPSVKVAVSSSVIGILSLLFL</sequence>
<dbReference type="Proteomes" id="UP000095038">
    <property type="component" value="Unassembled WGS sequence"/>
</dbReference>
<proteinExistence type="predicted"/>
<organism evidence="3 4">
    <name type="scientific">Ascoidea rubescens DSM 1968</name>
    <dbReference type="NCBI Taxonomy" id="1344418"/>
    <lineage>
        <taxon>Eukaryota</taxon>
        <taxon>Fungi</taxon>
        <taxon>Dikarya</taxon>
        <taxon>Ascomycota</taxon>
        <taxon>Saccharomycotina</taxon>
        <taxon>Saccharomycetes</taxon>
        <taxon>Ascoideaceae</taxon>
        <taxon>Ascoidea</taxon>
    </lineage>
</organism>
<reference evidence="4" key="1">
    <citation type="submission" date="2016-05" db="EMBL/GenBank/DDBJ databases">
        <title>Comparative genomics of biotechnologically important yeasts.</title>
        <authorList>
            <consortium name="DOE Joint Genome Institute"/>
            <person name="Riley R."/>
            <person name="Haridas S."/>
            <person name="Wolfe K.H."/>
            <person name="Lopes M.R."/>
            <person name="Hittinger C.T."/>
            <person name="Goker M."/>
            <person name="Salamov A."/>
            <person name="Wisecaver J."/>
            <person name="Long T.M."/>
            <person name="Aerts A.L."/>
            <person name="Barry K."/>
            <person name="Choi C."/>
            <person name="Clum A."/>
            <person name="Coughlan A.Y."/>
            <person name="Deshpande S."/>
            <person name="Douglass A.P."/>
            <person name="Hanson S.J."/>
            <person name="Klenk H.-P."/>
            <person name="Labutti K."/>
            <person name="Lapidus A."/>
            <person name="Lindquist E."/>
            <person name="Lipzen A."/>
            <person name="Meier-Kolthoff J.P."/>
            <person name="Ohm R.A."/>
            <person name="Otillar R.P."/>
            <person name="Pangilinan J."/>
            <person name="Peng Y."/>
            <person name="Rokas A."/>
            <person name="Rosa C.A."/>
            <person name="Scheuner C."/>
            <person name="Sibirny A.A."/>
            <person name="Slot J.C."/>
            <person name="Stielow J.B."/>
            <person name="Sun H."/>
            <person name="Kurtzman C.P."/>
            <person name="Blackwell M."/>
            <person name="Grigoriev I.V."/>
            <person name="Jeffries T.W."/>
        </authorList>
    </citation>
    <scope>NUCLEOTIDE SEQUENCE [LARGE SCALE GENOMIC DNA]</scope>
    <source>
        <strain evidence="4">DSM 1968</strain>
    </source>
</reference>
<dbReference type="OrthoDB" id="4017894at2759"/>
<feature type="compositionally biased region" description="Polar residues" evidence="1">
    <location>
        <begin position="149"/>
        <end position="162"/>
    </location>
</feature>
<evidence type="ECO:0000313" key="3">
    <source>
        <dbReference type="EMBL" id="ODV64111.1"/>
    </source>
</evidence>
<evidence type="ECO:0000313" key="4">
    <source>
        <dbReference type="Proteomes" id="UP000095038"/>
    </source>
</evidence>
<dbReference type="EMBL" id="KV454475">
    <property type="protein sequence ID" value="ODV64111.1"/>
    <property type="molecule type" value="Genomic_DNA"/>
</dbReference>
<evidence type="ECO:0000256" key="2">
    <source>
        <dbReference type="SAM" id="SignalP"/>
    </source>
</evidence>
<evidence type="ECO:0000256" key="1">
    <source>
        <dbReference type="SAM" id="MobiDB-lite"/>
    </source>
</evidence>
<dbReference type="GeneID" id="30965123"/>
<keyword evidence="2" id="KW-0732">Signal</keyword>
<feature type="signal peptide" evidence="2">
    <location>
        <begin position="1"/>
        <end position="20"/>
    </location>
</feature>
<gene>
    <name evidence="3" type="ORF">ASCRUDRAFT_68135</name>
</gene>
<keyword evidence="4" id="KW-1185">Reference proteome</keyword>
<name>A0A1D2VR80_9ASCO</name>
<dbReference type="InParanoid" id="A0A1D2VR80"/>
<feature type="compositionally biased region" description="Low complexity" evidence="1">
    <location>
        <begin position="163"/>
        <end position="211"/>
    </location>
</feature>
<dbReference type="AlphaFoldDB" id="A0A1D2VR80"/>
<protein>
    <submittedName>
        <fullName evidence="3">Uncharacterized protein</fullName>
    </submittedName>
</protein>
<dbReference type="RefSeq" id="XP_020050418.1">
    <property type="nucleotide sequence ID" value="XM_020191487.1"/>
</dbReference>
<accession>A0A1D2VR80</accession>
<feature type="region of interest" description="Disordered" evidence="1">
    <location>
        <begin position="149"/>
        <end position="211"/>
    </location>
</feature>